<protein>
    <submittedName>
        <fullName evidence="2">Manganese catalase family protein</fullName>
    </submittedName>
</protein>
<dbReference type="InterPro" id="IPR026820">
    <property type="entry name" value="VioB/RebD_dom"/>
</dbReference>
<dbReference type="RefSeq" id="WP_054352362.1">
    <property type="nucleotide sequence ID" value="NZ_AP031413.1"/>
</dbReference>
<evidence type="ECO:0000313" key="2">
    <source>
        <dbReference type="EMBL" id="GAA6499644.1"/>
    </source>
</evidence>
<organism evidence="2 3">
    <name type="scientific">Blautia parvula</name>
    <dbReference type="NCBI Taxonomy" id="2877527"/>
    <lineage>
        <taxon>Bacteria</taxon>
        <taxon>Bacillati</taxon>
        <taxon>Bacillota</taxon>
        <taxon>Clostridia</taxon>
        <taxon>Lachnospirales</taxon>
        <taxon>Lachnospiraceae</taxon>
        <taxon>Blautia</taxon>
    </lineage>
</organism>
<reference evidence="2 3" key="1">
    <citation type="submission" date="2024-04" db="EMBL/GenBank/DDBJ databases">
        <title>Defined microbial consortia suppress multidrug-resistant proinflammatory Enterobacteriaceae via ecological control.</title>
        <authorList>
            <person name="Furuichi M."/>
            <person name="Kawaguchi T."/>
            <person name="Pust M."/>
            <person name="Yasuma K."/>
            <person name="Plichta D."/>
            <person name="Hasegawa N."/>
            <person name="Ohya T."/>
            <person name="Bhattarai S."/>
            <person name="Sasajima S."/>
            <person name="Aoto Y."/>
            <person name="Tuganbaev T."/>
            <person name="Yaginuma M."/>
            <person name="Ueda M."/>
            <person name="Okahashi N."/>
            <person name="Amafuji K."/>
            <person name="Kiridooshi Y."/>
            <person name="Sugita K."/>
            <person name="Strazar M."/>
            <person name="Skelly A."/>
            <person name="Suda W."/>
            <person name="Hattori M."/>
            <person name="Nakamoto N."/>
            <person name="Caballero S."/>
            <person name="Norman J."/>
            <person name="Olle B."/>
            <person name="Tanoue T."/>
            <person name="Arita M."/>
            <person name="Bucci V."/>
            <person name="Atarashi K."/>
            <person name="Xavier R."/>
            <person name="Honda K."/>
        </authorList>
    </citation>
    <scope>NUCLEOTIDE SEQUENCE [LARGE SCALE GENOMIC DNA]</scope>
    <source>
        <strain evidence="3">k34-0107-D12</strain>
    </source>
</reference>
<comment type="caution">
    <text evidence="2">The sequence shown here is derived from an EMBL/GenBank/DDBJ whole genome shotgun (WGS) entry which is preliminary data.</text>
</comment>
<gene>
    <name evidence="2" type="ORF">K340107D12_24600</name>
</gene>
<dbReference type="SUPFAM" id="SSF47240">
    <property type="entry name" value="Ferritin-like"/>
    <property type="match status" value="1"/>
</dbReference>
<name>A0ABQ0BSW8_9FIRM</name>
<dbReference type="CDD" id="cd07908">
    <property type="entry name" value="Mn_catalase_like"/>
    <property type="match status" value="1"/>
</dbReference>
<feature type="domain" description="Iminophenyl-pyruvate dimer synthase" evidence="1">
    <location>
        <begin position="49"/>
        <end position="107"/>
    </location>
</feature>
<dbReference type="InterPro" id="IPR009078">
    <property type="entry name" value="Ferritin-like_SF"/>
</dbReference>
<dbReference type="InterPro" id="IPR012347">
    <property type="entry name" value="Ferritin-like"/>
</dbReference>
<sequence length="176" mass="20258">MNKYQYNIHANPDSIPVKYSNWYPPVKVTEKNTDYAQLLMPDLASAVSEMTTVHQYLFQSWTINNEYGNIRRIIKRIAVVEEHHFSVIGQLIALLGGQPECRSSESKSFWCGDMVDYSPDIYTILAVNAKSEKFAAKAYLEQSREIKDPLVSKMLARLALDEKLHYNIFSDFLSQI</sequence>
<accession>A0ABQ0BSW8</accession>
<dbReference type="Pfam" id="PF12902">
    <property type="entry name" value="Ferritin-like"/>
    <property type="match status" value="1"/>
</dbReference>
<proteinExistence type="predicted"/>
<dbReference type="Gene3D" id="1.20.1260.10">
    <property type="match status" value="2"/>
</dbReference>
<evidence type="ECO:0000313" key="3">
    <source>
        <dbReference type="Proteomes" id="UP001600941"/>
    </source>
</evidence>
<dbReference type="EMBL" id="BAABZQ010000001">
    <property type="protein sequence ID" value="GAA6499644.1"/>
    <property type="molecule type" value="Genomic_DNA"/>
</dbReference>
<keyword evidence="3" id="KW-1185">Reference proteome</keyword>
<evidence type="ECO:0000259" key="1">
    <source>
        <dbReference type="Pfam" id="PF12902"/>
    </source>
</evidence>
<dbReference type="Proteomes" id="UP001600941">
    <property type="component" value="Unassembled WGS sequence"/>
</dbReference>